<protein>
    <submittedName>
        <fullName evidence="3">Ankyrin</fullName>
    </submittedName>
</protein>
<dbReference type="PANTHER" id="PTHR10039">
    <property type="entry name" value="AMELOGENIN"/>
    <property type="match status" value="1"/>
</dbReference>
<dbReference type="Gene3D" id="3.40.50.300">
    <property type="entry name" value="P-loop containing nucleotide triphosphate hydrolases"/>
    <property type="match status" value="1"/>
</dbReference>
<gene>
    <name evidence="3" type="ORF">R3P38DRAFT_3301250</name>
</gene>
<evidence type="ECO:0000313" key="4">
    <source>
        <dbReference type="Proteomes" id="UP001362999"/>
    </source>
</evidence>
<keyword evidence="1" id="KW-0677">Repeat</keyword>
<sequence length="408" mass="47149">MSELPPHELRPRVYAARLAQWLEQIASSSWEPVIAELEALNKTHKDSNATRKLLSRVRCFTDALQPFLKSFDTIMTSGGEITGLIWGALRLIIEITHKFTDYFSIISDTLETISVELPIFRDYVDKLYPESNTVEKAVAIIVEDIFTVFLLIRKVFLNDNGRSRSLFSITVKVLSQDMQKVTTHLEKHRKNLQVHVDHAERMANREERDKSAVHRRPTLQIYQQPECWLLHTTQYRQWSERNCGLLWCHSKRKQRALHYSNNPEKRQTSRLVASILDQLMYNPDVLALVKDTWMNESPNLQHLGRKNLQSLIMQLLQQSSRSFIVIDGLDECDNPDEVTSILVDLAASSCILITSRQQDQIHITPSNVQTDIEFFVAASLHKHRRISKRSPEIKQQITKVLSRSANGM</sequence>
<dbReference type="Pfam" id="PF24883">
    <property type="entry name" value="NPHP3_N"/>
    <property type="match status" value="1"/>
</dbReference>
<accession>A0AAW0ECD1</accession>
<evidence type="ECO:0000259" key="2">
    <source>
        <dbReference type="Pfam" id="PF24883"/>
    </source>
</evidence>
<reference evidence="3 4" key="1">
    <citation type="journal article" date="2024" name="J Genomics">
        <title>Draft genome sequencing and assembly of Favolaschia claudopus CIRM-BRFM 2984 isolated from oak limbs.</title>
        <authorList>
            <person name="Navarro D."/>
            <person name="Drula E."/>
            <person name="Chaduli D."/>
            <person name="Cazenave R."/>
            <person name="Ahrendt S."/>
            <person name="Wang J."/>
            <person name="Lipzen A."/>
            <person name="Daum C."/>
            <person name="Barry K."/>
            <person name="Grigoriev I.V."/>
            <person name="Favel A."/>
            <person name="Rosso M.N."/>
            <person name="Martin F."/>
        </authorList>
    </citation>
    <scope>NUCLEOTIDE SEQUENCE [LARGE SCALE GENOMIC DNA]</scope>
    <source>
        <strain evidence="3 4">CIRM-BRFM 2984</strain>
    </source>
</reference>
<comment type="caution">
    <text evidence="3">The sequence shown here is derived from an EMBL/GenBank/DDBJ whole genome shotgun (WGS) entry which is preliminary data.</text>
</comment>
<name>A0AAW0ECD1_9AGAR</name>
<dbReference type="EMBL" id="JAWWNJ010000001">
    <property type="protein sequence ID" value="KAK7063334.1"/>
    <property type="molecule type" value="Genomic_DNA"/>
</dbReference>
<evidence type="ECO:0000256" key="1">
    <source>
        <dbReference type="ARBA" id="ARBA00022737"/>
    </source>
</evidence>
<proteinExistence type="predicted"/>
<dbReference type="AlphaFoldDB" id="A0AAW0ECD1"/>
<evidence type="ECO:0000313" key="3">
    <source>
        <dbReference type="EMBL" id="KAK7063334.1"/>
    </source>
</evidence>
<organism evidence="3 4">
    <name type="scientific">Favolaschia claudopus</name>
    <dbReference type="NCBI Taxonomy" id="2862362"/>
    <lineage>
        <taxon>Eukaryota</taxon>
        <taxon>Fungi</taxon>
        <taxon>Dikarya</taxon>
        <taxon>Basidiomycota</taxon>
        <taxon>Agaricomycotina</taxon>
        <taxon>Agaricomycetes</taxon>
        <taxon>Agaricomycetidae</taxon>
        <taxon>Agaricales</taxon>
        <taxon>Marasmiineae</taxon>
        <taxon>Mycenaceae</taxon>
        <taxon>Favolaschia</taxon>
    </lineage>
</organism>
<dbReference type="InterPro" id="IPR027417">
    <property type="entry name" value="P-loop_NTPase"/>
</dbReference>
<dbReference type="Proteomes" id="UP001362999">
    <property type="component" value="Unassembled WGS sequence"/>
</dbReference>
<feature type="domain" description="Nephrocystin 3-like N-terminal" evidence="2">
    <location>
        <begin position="260"/>
        <end position="356"/>
    </location>
</feature>
<keyword evidence="4" id="KW-1185">Reference proteome</keyword>
<dbReference type="InterPro" id="IPR056884">
    <property type="entry name" value="NPHP3-like_N"/>
</dbReference>